<dbReference type="PROSITE" id="PS51125">
    <property type="entry name" value="NHL"/>
    <property type="match status" value="21"/>
</dbReference>
<name>A0A814H0P4_9BILA</name>
<feature type="repeat" description="NHL" evidence="2">
    <location>
        <begin position="3883"/>
        <end position="3913"/>
    </location>
</feature>
<feature type="repeat" description="NHL" evidence="2">
    <location>
        <begin position="3234"/>
        <end position="3270"/>
    </location>
</feature>
<feature type="region of interest" description="Disordered" evidence="3">
    <location>
        <begin position="4339"/>
        <end position="4373"/>
    </location>
</feature>
<gene>
    <name evidence="5" type="ORF">RFH988_LOCUS14314</name>
</gene>
<feature type="repeat" description="NHL" evidence="2">
    <location>
        <begin position="497"/>
        <end position="534"/>
    </location>
</feature>
<reference evidence="5" key="1">
    <citation type="submission" date="2021-02" db="EMBL/GenBank/DDBJ databases">
        <authorList>
            <person name="Nowell W R."/>
        </authorList>
    </citation>
    <scope>NUCLEOTIDE SEQUENCE</scope>
</reference>
<dbReference type="Gene3D" id="2.40.10.500">
    <property type="match status" value="9"/>
</dbReference>
<feature type="repeat" description="NHL" evidence="2">
    <location>
        <begin position="2468"/>
        <end position="2511"/>
    </location>
</feature>
<evidence type="ECO:0000256" key="2">
    <source>
        <dbReference type="PROSITE-ProRule" id="PRU00504"/>
    </source>
</evidence>
<keyword evidence="4" id="KW-1133">Transmembrane helix</keyword>
<feature type="repeat" description="NHL" evidence="2">
    <location>
        <begin position="1783"/>
        <end position="1819"/>
    </location>
</feature>
<dbReference type="EMBL" id="CAJNOO010000659">
    <property type="protein sequence ID" value="CAF1003756.1"/>
    <property type="molecule type" value="Genomic_DNA"/>
</dbReference>
<evidence type="ECO:0000256" key="4">
    <source>
        <dbReference type="SAM" id="Phobius"/>
    </source>
</evidence>
<feature type="transmembrane region" description="Helical" evidence="4">
    <location>
        <begin position="4298"/>
        <end position="4320"/>
    </location>
</feature>
<feature type="repeat" description="NHL" evidence="2">
    <location>
        <begin position="3561"/>
        <end position="3591"/>
    </location>
</feature>
<feature type="repeat" description="NHL" evidence="2">
    <location>
        <begin position="4030"/>
        <end position="4070"/>
    </location>
</feature>
<dbReference type="Pfam" id="PF01436">
    <property type="entry name" value="NHL"/>
    <property type="match status" value="13"/>
</dbReference>
<feature type="region of interest" description="Disordered" evidence="3">
    <location>
        <begin position="4171"/>
        <end position="4211"/>
    </location>
</feature>
<feature type="region of interest" description="Disordered" evidence="3">
    <location>
        <begin position="4231"/>
        <end position="4268"/>
    </location>
</feature>
<feature type="repeat" description="NHL" evidence="2">
    <location>
        <begin position="2424"/>
        <end position="2460"/>
    </location>
</feature>
<protein>
    <recommendedName>
        <fullName evidence="7">NHL repeat containing protein</fullName>
    </recommendedName>
</protein>
<feature type="repeat" description="NHL" evidence="2">
    <location>
        <begin position="994"/>
        <end position="1024"/>
    </location>
</feature>
<feature type="repeat" description="NHL" evidence="2">
    <location>
        <begin position="4076"/>
        <end position="4119"/>
    </location>
</feature>
<dbReference type="Proteomes" id="UP000663882">
    <property type="component" value="Unassembled WGS sequence"/>
</dbReference>
<sequence length="4388" mass="468399">MPTEEDFISQYTVICPTAVWNSTFTVIAGISGLGGSVAVLLNGPIDVFFAENSTFYVADYYNNRIQKFNGGSQTATTITNLSLSNPSSVHVTNNGVLYVLDTSNYRVLKWINNVVTIVAGGRGSGTALNQITTSYAMQVDANFNIYVSEYSNNRVTLWTSGNPNISQVVAGGYGAGSSSEKLNGPYGIYVDNSSTLFIADANNHRIQKWLPGAVVGTTVAGQSGTAGSWSYQLNFPTHVMMDQYGYLYIMDANNMRIQKWFPGATFGITVLSSNTMSDPRGIRFDPYGNIVVADLSMDRVISFAMVCPPNASTTVAPTPQSVTPVCRTAVWNQTFSVIGGVLGNTGTTPPLLNTPHNIYIDIYGTLYVADCTNHRIQRFPYGSRQGTTVAGISGSPGSSYSELYYPTSIYVDPSNTMYILDWTYCRVLKWLLGDPLGFVVAGGHGCGGSLTQIDNSYGMFVDNQSNIYISEYRNHRVVKWIPTNTTSGILVAGGYGIGSTPEKLNYPWGVYVDSGQGVYVVDRSNHRVQFWASGVVSGVTVAGMNGNAGPWSYQFSSPTAITFDPDGYMYVLDTGNNRVQQWWPGAAYGKTVMSASLNSAYGLQFDRSGNMIICDTSNHRIVSFSMTCPASTTTTTAPPTASTAQLCPTATWNATVNVQAGLTSIFGSTNTKLYNPANMYFDGYANMYVVDTSNHRIQLFELGSVIGTTVAGNSGSSGTGYSELSSPSAIYVDANRIMYILDTSNYRVLKWTLGEPMGYIVAGSQSAGSALTQISTSNGMFVDNQYNIYVSDNGNNRVTLWLATNRTAGIVVAGGNGVGNTPAKLNNPWGIYVDANQAVFIADRGNHRVQRWDNGVLSGVTVAGTTGSSGSWSYQFNNPTALIVDPLGYIYVLDSTNARIQKWWPGAFYGSTVFAASFSSPLGMQLDRLNNLVIADTNNHRIVSFGLLCPPTTTTTALPPTSTTSQICATAVWSQGSSSLAGLSGNVGSSTSLLNSPSDVAFDRYLNLYVADTANHRIQQFSSGSLIGTTVAGVSGSSGSGYSQLNSPSAIYVDANRTMYILDMSNYRVLKWTFGDPLGYIVAGNQASGTALTQITTSYAMFVDNQNNVYVSEFGNHRVTLWLTTNTTAGILVAGGNGLGSTPQKLNNPWGVYVDVSGTIFVVDKSNHRVQSWYSGALSGTTVAGSSTDQGPYAYQFNNPTGITFDPFGYMYVLDSGNSRVQRWLPGGTYGTTVIATPMSSPSAIKVGPSGNMVIADTSNYYILSFTMTCPPTSTTTTVPPTQGTTPVCATAVWDQAFNTLAGAQLYSGSTVTLFSSPSDIGFDGYQNMYVVDTGNHRIQRIPSGSNVGTTVAGVAAGSSGSRLAELSSPYAIQVTTNQTMFILDTNNYRVLKWTVGDTFGLVVAGGQGSCSTFNCIATSYALFVDNQYNTYVSESGNHRVTMWLTTNTSGGQLVAGGNGVGNTADKLNSPWGIYVDVNGRVFVVDRSNHRVQRWDVGAAVGVTVAGSTSDSGPWSYQFSSPTSITFDQFGYMYVLDYNNDRVQKWFPEASFGITVVAASLANPRAMRFDRLSNIVVADTGAHRILSFGLTCPPATTTTVVPPTQPFVPLCTTATWNQTFYNLAGALSTSGSTATLLAYPYDVAFDGYDYVYVVDTNNHRIQRFAPGSNIGVTVAGFSLGSGTSRAELYYPSAIAVTPNGTMFILDNYNFRVLKWQVGDQVGYVVAGGHGNGSLFTQMGYSRGIFADDQYNIYLSEQTNHRVTLWSVSNTTAGQLVAGGNGVGNTADKLNSPWGIYVNVNRAIFVVDRSNHRVQRWDLSAANGITVAGSTSDSGPWSYQFNNPTAITFDQYSYMYILDYTNNRVQKWLSGAIYGTTVIIASFSNPTGLKIHRLDNDDMYSSYKFNILSSELLAASTTTTTAPFPTTIPLCATATWNQSISLVAGATSSVGFTATLLNNPYYVAFDGYHNMYVVDFNNHRVQQYQEGSFIGTTVAGFSLSSGSSRSEFFYPVAIRVTRNQTMFVLDRDNYRVLKWQVGDPIGYVIAGGHGGGSLFTQMGTSYDIFLDSNYNLYVSENFNNRITLWSNGNTTAGRLVAGGNGAGNSADKFNGPWGIHVDASNTLYVVDRSNHRVQRWLSGASLGDTVAGSTSDSGPWSYQLNSPTIITMDSYGYIYIMDSGNGRVQKWWPGAPYGITVAASTTLVSAYGLALDPYGNIIVADTTNHRVVRFNLLCLASTTTTIAPPTQPFVSLCSTPSWNASFSTVAGAASAPGSIATLLNSPYDLAFDGYDNMYVVDTNNNRVQKYLAGSFIGATVAGFTLTTGSTRAQLYAPTAISVTPNGTMFIVDDYNFRVLRWQDGDQLGYVVAGGRGLGSTYDKLGHCGGIFVDEHYNVYVSDNSNHRVTLWYSGNTTAGGLVAGGNGVGSSADKLNSPWGIYVNANGSIYIVDRGNHRVQLWIVGGNAGITVAGSTGSAGSWSYQLSNPTTVALDQYGDIYVLDQGNSRVQKWSPGATYGTTVISASMSSPYGMRIGRLGNILITDTNNHRVISFPLICPPTTTTTTAPPTQISASLCPTAAWNSSFITRAGVLSYSGSRATLLYYPYDMTFDGYQNMYVVDCYNHRIQRYPAESNTAQTVAGVSLASGSGLSELSYPSAIYVDSNGAMYILDTYNFRVLKWQIGDPLGAVIVGGRGSGSTLDKIGYSYGMFVDNQYNVYVSDNANHRVIKWLNGNTTAGILIAGGNGASNTPATLNGPWGVYVDSANTLYVVDRNNHRVQRWLLGAAVGVTVAGSTSESGPWSYQFNNPTAIIFDQYGYMYVLDQNNNRIQKWLPGAAYGTTVLSVSMNIPMGMQWDLLGNLVVADSSNHRVLSFPVICPGTTTTAAPQSILSTVPLCATAVWNQTYLLRVGSTATFGTTGTLLNSPYDVTFDGYDNMYVVDTSNHRIQIYPQDSSSPMTLGITGSAGSARAQFNTPYAIRVTRNATMYILDGSNYRVLRWQRGEPLGFVVAGGQGSGSAFTQIGTSYALFLDSQYNIYVSEYGNNRVTMWTAGNTTASVLVAGGNGVGSTADRLNGPWGIYVDSSHAVYVVDRNNQRVQKWSYGSVIGVTVAGMTGTSGPWSYQFNNPTAIMFDIYGFMYVLDTGNNRVQKWWPGEIYGITVISVTMSNPCGMRFNRLGYIFIADTSYHRVLSFAPTCPTTTTTPPPSTTQMAVTLCPTATWNSTFTQLVGGTSLTGSTPYLLSSPYDVTVDAYQNIYVVDYNNHRIQRFPFGSIRGETVAGVSASLGTGFSQLYYPTAIYVDSNATMYILDSNNYRVLQWNVDELLGTVIVGGRGSGSTLDKIALSYGMFVDNQYNVYVSENANNRVAKWFNGNTTAGVLVAGGNGVGSTADKLNGPWGIFVDGSNTVFIVDRNNHRVQKWVSGVTAGVTIAGSNGDPGPWSYQFNNPTAIMFDIYGFMYVLDSSNSRVQKWWPGGSFGTTVLSATLSGPIGMTIDRAGSLYVADTGYHRILTFSLWCPTASTVTAAPPTLTTTLMCPTAIWNSNVSIIIGATSLAGSTPTFLSSPYGVNFDGYQNVYVADTANHRIQQYSPNSNVGRTVAGVTSSSGTSLAQLNNPSAISFDAHGIMYILDTFNYRVLKWTLGDTFGTVVVNGRGLGTTLDKIGVSYAMFLDSQNNIYVSEYGNHRVTKWWAGNNTVGQLVAGTSVLGNSSDKLNYPVGVYVDANSVVYVSDRSNHRIQKWSLGAAIGITIAGQSSIAGPWSYQLNLPTAITFDQYGYMYILDGGNSRIQRWLPGMTYGVTVVAGALGATPYGMNFDFSGNIIVADTSYHRLISFIVECPNATTVTAPMPTLPQNIACQTGVFNTTWIVAAGNPPSSGSAATYLNNPIDIYVDGNQYIYVADYANNRIQKFPPAGTTIGPPTGHTVAGFTQTGGNGYSELTNPTSIFVDPNGVMYIADSSNYRIQKWLPNQPLGFTVAGGRGNGATLDKIGLVYAFFVDNSGNIYISEYSNHRVTLWRAFNTTIGQLVAGLGSAGAALNQLNSPWGIFVDSNAAIYISDRANHRVVTWSATSGTILAGTTGSAGSSASLLSSPTAITVDSNNYLYVMDAGNNRIQRFTPGSSVGDTLASMAFINPRGMRLDSISNLYIADMSNHQIILFICVYNASTTTISTTTTTSETTTSATTTSTTSETTTTGITTSTTSTTSVTTPSTISSITSTTISTAAAVTTTGAGGTTTTAAGGTTTTGAGGTTTTGAGGTTASGGGGTTASGAGGTTTAAGSGGIATGAGSSQSSTNVGAMVGAAFGGAAAVAIIGGIAFLAKKLFSKTTSAAVEMATTSKESFPLLQQSSTSSTGPNLSSNAGPNADGRNRPSGQIKVKEQFYNIHVIK</sequence>
<organism evidence="5 6">
    <name type="scientific">Rotaria sordida</name>
    <dbReference type="NCBI Taxonomy" id="392033"/>
    <lineage>
        <taxon>Eukaryota</taxon>
        <taxon>Metazoa</taxon>
        <taxon>Spiralia</taxon>
        <taxon>Gnathifera</taxon>
        <taxon>Rotifera</taxon>
        <taxon>Eurotatoria</taxon>
        <taxon>Bdelloidea</taxon>
        <taxon>Philodinida</taxon>
        <taxon>Philodinidae</taxon>
        <taxon>Rotaria</taxon>
    </lineage>
</organism>
<comment type="caution">
    <text evidence="5">The sequence shown here is derived from an EMBL/GenBank/DDBJ whole genome shotgun (WGS) entry which is preliminary data.</text>
</comment>
<keyword evidence="1" id="KW-0677">Repeat</keyword>
<feature type="compositionally biased region" description="Low complexity" evidence="3">
    <location>
        <begin position="4231"/>
        <end position="4245"/>
    </location>
</feature>
<dbReference type="SUPFAM" id="SSF63829">
    <property type="entry name" value="Calcium-dependent phosphotriesterase"/>
    <property type="match status" value="4"/>
</dbReference>
<dbReference type="GO" id="GO:0008270">
    <property type="term" value="F:zinc ion binding"/>
    <property type="evidence" value="ECO:0007669"/>
    <property type="project" value="UniProtKB-KW"/>
</dbReference>
<feature type="compositionally biased region" description="Low complexity" evidence="3">
    <location>
        <begin position="4348"/>
        <end position="4360"/>
    </location>
</feature>
<feature type="repeat" description="NHL" evidence="2">
    <location>
        <begin position="2207"/>
        <end position="2232"/>
    </location>
</feature>
<dbReference type="OrthoDB" id="10044505at2759"/>
<feature type="repeat" description="NHL" evidence="2">
    <location>
        <begin position="3386"/>
        <end position="3422"/>
    </location>
</feature>
<accession>A0A814H0P4</accession>
<feature type="repeat" description="NHL" evidence="2">
    <location>
        <begin position="339"/>
        <end position="382"/>
    </location>
</feature>
<dbReference type="InterPro" id="IPR001258">
    <property type="entry name" value="NHL_repeat"/>
</dbReference>
<dbReference type="PANTHER" id="PTHR24104">
    <property type="entry name" value="E3 UBIQUITIN-PROTEIN LIGASE NHLRC1-RELATED"/>
    <property type="match status" value="1"/>
</dbReference>
<proteinExistence type="predicted"/>
<feature type="repeat" description="NHL" evidence="2">
    <location>
        <begin position="3702"/>
        <end position="3743"/>
    </location>
</feature>
<feature type="repeat" description="NHL" evidence="2">
    <location>
        <begin position="2907"/>
        <end position="2950"/>
    </location>
</feature>
<feature type="compositionally biased region" description="Gly residues" evidence="3">
    <location>
        <begin position="4246"/>
        <end position="4268"/>
    </location>
</feature>
<dbReference type="Gene3D" id="2.120.10.30">
    <property type="entry name" value="TolB, C-terminal domain"/>
    <property type="match status" value="16"/>
</dbReference>
<feature type="repeat" description="NHL" evidence="2">
    <location>
        <begin position="819"/>
        <end position="855"/>
    </location>
</feature>
<dbReference type="PANTHER" id="PTHR24104:SF25">
    <property type="entry name" value="PROTEIN LIN-41"/>
    <property type="match status" value="1"/>
</dbReference>
<feature type="repeat" description="NHL" evidence="2">
    <location>
        <begin position="2102"/>
        <end position="2133"/>
    </location>
</feature>
<keyword evidence="4" id="KW-0812">Transmembrane</keyword>
<evidence type="ECO:0008006" key="7">
    <source>
        <dbReference type="Google" id="ProtNLM"/>
    </source>
</evidence>
<dbReference type="SUPFAM" id="SSF101898">
    <property type="entry name" value="NHL repeat"/>
    <property type="match status" value="11"/>
</dbReference>
<feature type="repeat" description="NHL" evidence="2">
    <location>
        <begin position="1462"/>
        <end position="1498"/>
    </location>
</feature>
<dbReference type="InterPro" id="IPR050952">
    <property type="entry name" value="TRIM-NHL_E3_ligases"/>
</dbReference>
<evidence type="ECO:0000313" key="5">
    <source>
        <dbReference type="EMBL" id="CAF1003756.1"/>
    </source>
</evidence>
<dbReference type="InterPro" id="IPR011042">
    <property type="entry name" value="6-blade_b-propeller_TolB-like"/>
</dbReference>
<feature type="repeat" description="NHL" evidence="2">
    <location>
        <begin position="1140"/>
        <end position="1171"/>
    </location>
</feature>
<keyword evidence="4" id="KW-0472">Membrane</keyword>
<feature type="repeat" description="NHL" evidence="2">
    <location>
        <begin position="3065"/>
        <end position="3101"/>
    </location>
</feature>
<evidence type="ECO:0000313" key="6">
    <source>
        <dbReference type="Proteomes" id="UP000663882"/>
    </source>
</evidence>
<evidence type="ECO:0000256" key="3">
    <source>
        <dbReference type="SAM" id="MobiDB-lite"/>
    </source>
</evidence>
<evidence type="ECO:0000256" key="1">
    <source>
        <dbReference type="ARBA" id="ARBA00022737"/>
    </source>
</evidence>
<dbReference type="CDD" id="cd05819">
    <property type="entry name" value="NHL"/>
    <property type="match status" value="14"/>
</dbReference>
<feature type="repeat" description="NHL" evidence="2">
    <location>
        <begin position="2747"/>
        <end position="2776"/>
    </location>
</feature>